<feature type="domain" description="G-protein coupled receptors family 1 profile" evidence="14">
    <location>
        <begin position="41"/>
        <end position="313"/>
    </location>
</feature>
<keyword evidence="16" id="KW-1185">Reference proteome</keyword>
<keyword evidence="3 12" id="KW-0812">Transmembrane</keyword>
<dbReference type="PRINTS" id="PR00237">
    <property type="entry name" value="GPCRRHODOPSN"/>
</dbReference>
<evidence type="ECO:0000256" key="10">
    <source>
        <dbReference type="ARBA" id="ARBA00023224"/>
    </source>
</evidence>
<proteinExistence type="inferred from homology"/>
<keyword evidence="7" id="KW-1015">Disulfide bond</keyword>
<keyword evidence="8 12" id="KW-0675">Receptor</keyword>
<organism evidence="15 16">
    <name type="scientific">Branchiostoma lanceolatum</name>
    <name type="common">Common lancelet</name>
    <name type="synonym">Amphioxus lanceolatum</name>
    <dbReference type="NCBI Taxonomy" id="7740"/>
    <lineage>
        <taxon>Eukaryota</taxon>
        <taxon>Metazoa</taxon>
        <taxon>Chordata</taxon>
        <taxon>Cephalochordata</taxon>
        <taxon>Leptocardii</taxon>
        <taxon>Amphioxiformes</taxon>
        <taxon>Branchiostomatidae</taxon>
        <taxon>Branchiostoma</taxon>
    </lineage>
</organism>
<keyword evidence="2" id="KW-1003">Cell membrane</keyword>
<dbReference type="PRINTS" id="PR01570">
    <property type="entry name" value="NPFFRECEPTOR"/>
</dbReference>
<comment type="similarity">
    <text evidence="12">Belongs to the G-protein coupled receptor 1 family.</text>
</comment>
<evidence type="ECO:0000256" key="11">
    <source>
        <dbReference type="ARBA" id="ARBA00025478"/>
    </source>
</evidence>
<evidence type="ECO:0000256" key="8">
    <source>
        <dbReference type="ARBA" id="ARBA00023170"/>
    </source>
</evidence>
<name>A0A8J9Z2D9_BRALA</name>
<evidence type="ECO:0000256" key="5">
    <source>
        <dbReference type="ARBA" id="ARBA00023040"/>
    </source>
</evidence>
<keyword evidence="10 12" id="KW-0807">Transducer</keyword>
<feature type="transmembrane region" description="Helical" evidence="13">
    <location>
        <begin position="141"/>
        <end position="159"/>
    </location>
</feature>
<evidence type="ECO:0000313" key="15">
    <source>
        <dbReference type="EMBL" id="CAH1246299.1"/>
    </source>
</evidence>
<evidence type="ECO:0000256" key="1">
    <source>
        <dbReference type="ARBA" id="ARBA00004651"/>
    </source>
</evidence>
<keyword evidence="4 13" id="KW-1133">Transmembrane helix</keyword>
<feature type="transmembrane region" description="Helical" evidence="13">
    <location>
        <begin position="99"/>
        <end position="120"/>
    </location>
</feature>
<keyword evidence="6 13" id="KW-0472">Membrane</keyword>
<dbReference type="CDD" id="cd15207">
    <property type="entry name" value="7tmA_NPFFR"/>
    <property type="match status" value="1"/>
</dbReference>
<evidence type="ECO:0000256" key="2">
    <source>
        <dbReference type="ARBA" id="ARBA00022475"/>
    </source>
</evidence>
<sequence length="372" mass="43073">MNFTNITNDTDILFSTFNYDTPITALLIVSFALVFLLCIIGNSIVCIVIIRTPKLRTVTNYFILNLAVSDLLVAIFCTPFTLVYHVLTEYPFGEVMCKLTPLVQGISVAASVFTLLAIAYDRYKAIVFPTETRMSLRTMKKLLVAVWFFAVAIMIPHVFNMHLIRHHSGLYHYDFCVEIWPDLMFHKIYTILLMSLVYIGPLVFVSYLYGRIVYRIWYRPNPSNDHAAATGPNHRVRQEEFVGAVPKRRVRVIKMLILVVVLFTLSWLPLYTLWILHDFVDLPESVRLFIDINIFPAAHWLAYSNSCVNPLVYGFYNSNIRQKILSIFSRDNTNDRVMNLKKGPIEAHPLSERNRNRRMSNRRVTIVHETAL</sequence>
<comment type="subcellular location">
    <subcellularLocation>
        <location evidence="1">Cell membrane</location>
        <topology evidence="1">Multi-pass membrane protein</topology>
    </subcellularLocation>
</comment>
<dbReference type="PROSITE" id="PS50262">
    <property type="entry name" value="G_PROTEIN_RECEP_F1_2"/>
    <property type="match status" value="1"/>
</dbReference>
<dbReference type="Proteomes" id="UP000838412">
    <property type="component" value="Chromosome 15"/>
</dbReference>
<evidence type="ECO:0000259" key="14">
    <source>
        <dbReference type="PROSITE" id="PS50262"/>
    </source>
</evidence>
<keyword evidence="9" id="KW-0325">Glycoprotein</keyword>
<dbReference type="Pfam" id="PF00001">
    <property type="entry name" value="7tm_1"/>
    <property type="match status" value="1"/>
</dbReference>
<dbReference type="PANTHER" id="PTHR24241">
    <property type="entry name" value="NEUROPEPTIDE RECEPTOR-RELATED G-PROTEIN COUPLED RECEPTOR"/>
    <property type="match status" value="1"/>
</dbReference>
<dbReference type="SMART" id="SM01381">
    <property type="entry name" value="7TM_GPCR_Srsx"/>
    <property type="match status" value="1"/>
</dbReference>
<feature type="transmembrane region" description="Helical" evidence="13">
    <location>
        <begin position="256"/>
        <end position="277"/>
    </location>
</feature>
<comment type="function">
    <text evidence="11">Receptor for NPAF (A-18-F-amide) and NPFF (F-8-F-amide) neuropeptides, also known as morphine-modulating peptides. Can also be activated by a variety of naturally occurring or synthetic FMRF-amide like ligands. This receptor mediates its action by association with G proteins that activate a phosphatidylinositol-calcium second messenger system.</text>
</comment>
<dbReference type="Gene3D" id="1.20.1070.10">
    <property type="entry name" value="Rhodopsin 7-helix transmembrane proteins"/>
    <property type="match status" value="1"/>
</dbReference>
<dbReference type="InterPro" id="IPR005395">
    <property type="entry name" value="NPFF_rcpt"/>
</dbReference>
<dbReference type="AlphaFoldDB" id="A0A8J9Z2D9"/>
<evidence type="ECO:0000256" key="12">
    <source>
        <dbReference type="RuleBase" id="RU000688"/>
    </source>
</evidence>
<dbReference type="EMBL" id="OV696700">
    <property type="protein sequence ID" value="CAH1246299.1"/>
    <property type="molecule type" value="Genomic_DNA"/>
</dbReference>
<feature type="transmembrane region" description="Helical" evidence="13">
    <location>
        <begin position="62"/>
        <end position="87"/>
    </location>
</feature>
<dbReference type="PANTHER" id="PTHR24241:SF76">
    <property type="entry name" value="NEUROPEPTIDE SIFAMIDE RECEPTOR"/>
    <property type="match status" value="1"/>
</dbReference>
<dbReference type="GO" id="GO:0008188">
    <property type="term" value="F:neuropeptide receptor activity"/>
    <property type="evidence" value="ECO:0007669"/>
    <property type="project" value="InterPro"/>
</dbReference>
<dbReference type="GO" id="GO:0005886">
    <property type="term" value="C:plasma membrane"/>
    <property type="evidence" value="ECO:0007669"/>
    <property type="project" value="UniProtKB-SubCell"/>
</dbReference>
<dbReference type="InterPro" id="IPR000276">
    <property type="entry name" value="GPCR_Rhodpsn"/>
</dbReference>
<evidence type="ECO:0000256" key="6">
    <source>
        <dbReference type="ARBA" id="ARBA00023136"/>
    </source>
</evidence>
<dbReference type="GO" id="GO:0042277">
    <property type="term" value="F:peptide binding"/>
    <property type="evidence" value="ECO:0007669"/>
    <property type="project" value="TreeGrafter"/>
</dbReference>
<evidence type="ECO:0000256" key="4">
    <source>
        <dbReference type="ARBA" id="ARBA00022989"/>
    </source>
</evidence>
<dbReference type="InterPro" id="IPR017452">
    <property type="entry name" value="GPCR_Rhodpsn_7TM"/>
</dbReference>
<dbReference type="GO" id="GO:0032870">
    <property type="term" value="P:cellular response to hormone stimulus"/>
    <property type="evidence" value="ECO:0007669"/>
    <property type="project" value="TreeGrafter"/>
</dbReference>
<accession>A0A8J9Z2D9</accession>
<dbReference type="OMA" id="MCPAALA"/>
<feature type="transmembrane region" description="Helical" evidence="13">
    <location>
        <begin position="297"/>
        <end position="316"/>
    </location>
</feature>
<evidence type="ECO:0000256" key="3">
    <source>
        <dbReference type="ARBA" id="ARBA00022692"/>
    </source>
</evidence>
<evidence type="ECO:0000256" key="13">
    <source>
        <dbReference type="SAM" id="Phobius"/>
    </source>
</evidence>
<feature type="transmembrane region" description="Helical" evidence="13">
    <location>
        <begin position="188"/>
        <end position="209"/>
    </location>
</feature>
<dbReference type="SUPFAM" id="SSF81321">
    <property type="entry name" value="Family A G protein-coupled receptor-like"/>
    <property type="match status" value="1"/>
</dbReference>
<evidence type="ECO:0000256" key="7">
    <source>
        <dbReference type="ARBA" id="ARBA00023157"/>
    </source>
</evidence>
<protein>
    <submittedName>
        <fullName evidence="15">NPFFR2 protein</fullName>
    </submittedName>
</protein>
<dbReference type="OrthoDB" id="5953793at2759"/>
<evidence type="ECO:0000256" key="9">
    <source>
        <dbReference type="ARBA" id="ARBA00023180"/>
    </source>
</evidence>
<dbReference type="PROSITE" id="PS00237">
    <property type="entry name" value="G_PROTEIN_RECEP_F1_1"/>
    <property type="match status" value="1"/>
</dbReference>
<reference evidence="15" key="1">
    <citation type="submission" date="2022-01" db="EMBL/GenBank/DDBJ databases">
        <authorList>
            <person name="Braso-Vives M."/>
        </authorList>
    </citation>
    <scope>NUCLEOTIDE SEQUENCE</scope>
</reference>
<gene>
    <name evidence="15" type="primary">NPFFR2</name>
    <name evidence="15" type="ORF">BLAG_LOCUS8360</name>
</gene>
<feature type="transmembrane region" description="Helical" evidence="13">
    <location>
        <begin position="23"/>
        <end position="50"/>
    </location>
</feature>
<evidence type="ECO:0000313" key="16">
    <source>
        <dbReference type="Proteomes" id="UP000838412"/>
    </source>
</evidence>
<keyword evidence="5 12" id="KW-0297">G-protein coupled receptor</keyword>